<gene>
    <name evidence="2" type="ORF">SK128_020752</name>
</gene>
<name>A0AAN8X3I2_HALRR</name>
<dbReference type="EMBL" id="JAXCGZ010013576">
    <property type="protein sequence ID" value="KAK7072269.1"/>
    <property type="molecule type" value="Genomic_DNA"/>
</dbReference>
<evidence type="ECO:0000313" key="2">
    <source>
        <dbReference type="EMBL" id="KAK7072269.1"/>
    </source>
</evidence>
<reference evidence="2 3" key="1">
    <citation type="submission" date="2023-11" db="EMBL/GenBank/DDBJ databases">
        <title>Halocaridina rubra genome assembly.</title>
        <authorList>
            <person name="Smith C."/>
        </authorList>
    </citation>
    <scope>NUCLEOTIDE SEQUENCE [LARGE SCALE GENOMIC DNA]</scope>
    <source>
        <strain evidence="2">EP-1</strain>
        <tissue evidence="2">Whole</tissue>
    </source>
</reference>
<evidence type="ECO:0000256" key="1">
    <source>
        <dbReference type="SAM" id="MobiDB-lite"/>
    </source>
</evidence>
<comment type="caution">
    <text evidence="2">The sequence shown here is derived from an EMBL/GenBank/DDBJ whole genome shotgun (WGS) entry which is preliminary data.</text>
</comment>
<accession>A0AAN8X3I2</accession>
<feature type="compositionally biased region" description="Basic and acidic residues" evidence="1">
    <location>
        <begin position="181"/>
        <end position="198"/>
    </location>
</feature>
<feature type="compositionally biased region" description="Basic and acidic residues" evidence="1">
    <location>
        <begin position="129"/>
        <end position="146"/>
    </location>
</feature>
<dbReference type="AlphaFoldDB" id="A0AAN8X3I2"/>
<keyword evidence="3" id="KW-1185">Reference proteome</keyword>
<feature type="region of interest" description="Disordered" evidence="1">
    <location>
        <begin position="88"/>
        <end position="146"/>
    </location>
</feature>
<evidence type="ECO:0000313" key="3">
    <source>
        <dbReference type="Proteomes" id="UP001381693"/>
    </source>
</evidence>
<protein>
    <submittedName>
        <fullName evidence="2">Uncharacterized protein</fullName>
    </submittedName>
</protein>
<sequence>MTDFGLLLSSIDISFPWDVEAHLAFRNGLENITRSFVDNQQRWDPLFSLWNDGFFDLFAGKEPELHNKAKHFKNSLLLFSKEFESQDESLHRDSESRTEEEDDIESGKEKSNLTENGNDSVPLRPSAKIGKDFNESGRKNNLKRETRTRLYQHHPTYIPVDVMQSLMMLPRMIPSTRKAKGRESSSAEEDDNKHERRPPVIFLPEQTTKCVRPGQLSSFGFISFMIAVANVVMVGRRLQRLLQLKQRLTQHVEHSQNRIRRWADRGIPLGNSCPEEGAEVKVRGILTVMTLIDLWKVSLSHHNPACAAYKFCATSGYLSEEGSVATAISNVGIRAAAHLLEEATDFSPEYLLLGALKGREDITLCKEYLRECQSSD</sequence>
<dbReference type="Proteomes" id="UP001381693">
    <property type="component" value="Unassembled WGS sequence"/>
</dbReference>
<proteinExistence type="predicted"/>
<feature type="compositionally biased region" description="Basic and acidic residues" evidence="1">
    <location>
        <begin position="88"/>
        <end position="97"/>
    </location>
</feature>
<organism evidence="2 3">
    <name type="scientific">Halocaridina rubra</name>
    <name type="common">Hawaiian red shrimp</name>
    <dbReference type="NCBI Taxonomy" id="373956"/>
    <lineage>
        <taxon>Eukaryota</taxon>
        <taxon>Metazoa</taxon>
        <taxon>Ecdysozoa</taxon>
        <taxon>Arthropoda</taxon>
        <taxon>Crustacea</taxon>
        <taxon>Multicrustacea</taxon>
        <taxon>Malacostraca</taxon>
        <taxon>Eumalacostraca</taxon>
        <taxon>Eucarida</taxon>
        <taxon>Decapoda</taxon>
        <taxon>Pleocyemata</taxon>
        <taxon>Caridea</taxon>
        <taxon>Atyoidea</taxon>
        <taxon>Atyidae</taxon>
        <taxon>Halocaridina</taxon>
    </lineage>
</organism>
<feature type="region of interest" description="Disordered" evidence="1">
    <location>
        <begin position="175"/>
        <end position="198"/>
    </location>
</feature>